<sequence>MIEREIKYENFVKRSSLMTNKHRKVYLARKNFKTLFCTLYNTRAKVVLKHGKMELFSYNITNYRKKYVNNECIN</sequence>
<name>A0A6J5MZR4_9CAUD</name>
<dbReference type="EMBL" id="LR796559">
    <property type="protein sequence ID" value="CAB4152008.1"/>
    <property type="molecule type" value="Genomic_DNA"/>
</dbReference>
<gene>
    <name evidence="1" type="ORF">UFOVP598_50</name>
</gene>
<accession>A0A6J5MZR4</accession>
<organism evidence="1">
    <name type="scientific">uncultured Caudovirales phage</name>
    <dbReference type="NCBI Taxonomy" id="2100421"/>
    <lineage>
        <taxon>Viruses</taxon>
        <taxon>Duplodnaviria</taxon>
        <taxon>Heunggongvirae</taxon>
        <taxon>Uroviricota</taxon>
        <taxon>Caudoviricetes</taxon>
        <taxon>Peduoviridae</taxon>
        <taxon>Maltschvirus</taxon>
        <taxon>Maltschvirus maltsch</taxon>
    </lineage>
</organism>
<evidence type="ECO:0000313" key="1">
    <source>
        <dbReference type="EMBL" id="CAB4152008.1"/>
    </source>
</evidence>
<proteinExistence type="predicted"/>
<reference evidence="1" key="1">
    <citation type="submission" date="2020-04" db="EMBL/GenBank/DDBJ databases">
        <authorList>
            <person name="Chiriac C."/>
            <person name="Salcher M."/>
            <person name="Ghai R."/>
            <person name="Kavagutti S V."/>
        </authorList>
    </citation>
    <scope>NUCLEOTIDE SEQUENCE</scope>
</reference>
<protein>
    <submittedName>
        <fullName evidence="1">Uncharacterized protein</fullName>
    </submittedName>
</protein>